<accession>A0A2N8ZGJ3</accession>
<keyword evidence="5" id="KW-1185">Reference proteome</keyword>
<feature type="domain" description="Capsule biosynthesis GfcC-like C-terminal" evidence="2">
    <location>
        <begin position="165"/>
        <end position="236"/>
    </location>
</feature>
<protein>
    <submittedName>
        <fullName evidence="4">Uncharacterized protein</fullName>
    </submittedName>
</protein>
<dbReference type="Proteomes" id="UP000235828">
    <property type="component" value="Chromosome A"/>
</dbReference>
<dbReference type="Pfam" id="PF20616">
    <property type="entry name" value="Caps_syn_GfcC_N"/>
    <property type="match status" value="1"/>
</dbReference>
<dbReference type="Gene3D" id="3.10.560.10">
    <property type="entry name" value="Outer membrane lipoprotein wza domain like"/>
    <property type="match status" value="1"/>
</dbReference>
<evidence type="ECO:0000259" key="3">
    <source>
        <dbReference type="Pfam" id="PF20616"/>
    </source>
</evidence>
<dbReference type="InterPro" id="IPR046459">
    <property type="entry name" value="Caps_syn_GfcC_N"/>
</dbReference>
<gene>
    <name evidence="4" type="ORF">VTAP4600_A3057</name>
</gene>
<dbReference type="Gene3D" id="3.10.20.700">
    <property type="match status" value="1"/>
</dbReference>
<dbReference type="InterPro" id="IPR010425">
    <property type="entry name" value="Caps_synth_GfcC-like_C"/>
</dbReference>
<sequence>MHLSTLKFASRALSASLCGCVFSFSAYAANITLVNQGLELTYPISVRLEQALNDTHKVLGYSPYALGAVLTNPSKQNDVIELKQQVFSQLDDLASAESTELKTQLSTLNYVAREFIHLDLDWVRVKPKHDPLLNGTYQLRIGKMPTTFQVMGLLPKPQSIDLKGNVHLGSYLEPLEHFKAGDINHPYLIQPDGNVIEANLSYWHNERYYPAPGALVFIGYKNNPELNQQIAQLLRHAVKN</sequence>
<evidence type="ECO:0000313" key="4">
    <source>
        <dbReference type="EMBL" id="SON51023.1"/>
    </source>
</evidence>
<name>A0A2N8ZGJ3_9VIBR</name>
<evidence type="ECO:0000256" key="1">
    <source>
        <dbReference type="SAM" id="SignalP"/>
    </source>
</evidence>
<keyword evidence="1" id="KW-0732">Signal</keyword>
<feature type="domain" description="Capsule biosynthesis GfcC-like N-terminal" evidence="3">
    <location>
        <begin position="29"/>
        <end position="141"/>
    </location>
</feature>
<dbReference type="Pfam" id="PF06251">
    <property type="entry name" value="Caps_syn_GfcC_C"/>
    <property type="match status" value="1"/>
</dbReference>
<dbReference type="OrthoDB" id="5814422at2"/>
<evidence type="ECO:0000259" key="2">
    <source>
        <dbReference type="Pfam" id="PF06251"/>
    </source>
</evidence>
<feature type="chain" id="PRO_5014750718" evidence="1">
    <location>
        <begin position="29"/>
        <end position="240"/>
    </location>
</feature>
<proteinExistence type="predicted"/>
<evidence type="ECO:0000313" key="5">
    <source>
        <dbReference type="Proteomes" id="UP000235828"/>
    </source>
</evidence>
<reference evidence="4 5" key="1">
    <citation type="submission" date="2017-10" db="EMBL/GenBank/DDBJ databases">
        <authorList>
            <person name="Banno H."/>
            <person name="Chua N.-H."/>
        </authorList>
    </citation>
    <scope>NUCLEOTIDE SEQUENCE [LARGE SCALE GENOMIC DNA]</scope>
    <source>
        <strain evidence="4">Vibrio tapetis CECT4600</strain>
    </source>
</reference>
<dbReference type="EMBL" id="LT960611">
    <property type="protein sequence ID" value="SON51023.1"/>
    <property type="molecule type" value="Genomic_DNA"/>
</dbReference>
<feature type="signal peptide" evidence="1">
    <location>
        <begin position="1"/>
        <end position="28"/>
    </location>
</feature>
<dbReference type="AlphaFoldDB" id="A0A2N8ZGJ3"/>
<organism evidence="4 5">
    <name type="scientific">Vibrio tapetis subsp. tapetis</name>
    <dbReference type="NCBI Taxonomy" id="1671868"/>
    <lineage>
        <taxon>Bacteria</taxon>
        <taxon>Pseudomonadati</taxon>
        <taxon>Pseudomonadota</taxon>
        <taxon>Gammaproteobacteria</taxon>
        <taxon>Vibrionales</taxon>
        <taxon>Vibrionaceae</taxon>
        <taxon>Vibrio</taxon>
    </lineage>
</organism>
<dbReference type="RefSeq" id="WP_102523414.1">
    <property type="nucleotide sequence ID" value="NZ_LT960611.1"/>
</dbReference>
<dbReference type="KEGG" id="vta:A3057"/>